<accession>A0ABQ1YMX5</accession>
<keyword evidence="3" id="KW-1185">Reference proteome</keyword>
<keyword evidence="1" id="KW-0812">Transmembrane</keyword>
<keyword evidence="1" id="KW-0472">Membrane</keyword>
<reference evidence="3" key="1">
    <citation type="journal article" date="2019" name="Int. J. Syst. Evol. Microbiol.">
        <title>The Global Catalogue of Microorganisms (GCM) 10K type strain sequencing project: providing services to taxonomists for standard genome sequencing and annotation.</title>
        <authorList>
            <consortium name="The Broad Institute Genomics Platform"/>
            <consortium name="The Broad Institute Genome Sequencing Center for Infectious Disease"/>
            <person name="Wu L."/>
            <person name="Ma J."/>
        </authorList>
    </citation>
    <scope>NUCLEOTIDE SEQUENCE [LARGE SCALE GENOMIC DNA]</scope>
    <source>
        <strain evidence="3">CGMCC 1.12769</strain>
    </source>
</reference>
<name>A0ABQ1YMX5_9BACL</name>
<evidence type="ECO:0008006" key="4">
    <source>
        <dbReference type="Google" id="ProtNLM"/>
    </source>
</evidence>
<comment type="caution">
    <text evidence="2">The sequence shown here is derived from an EMBL/GenBank/DDBJ whole genome shotgun (WGS) entry which is preliminary data.</text>
</comment>
<protein>
    <recommendedName>
        <fullName evidence="4">Polysaccharide chain length determinant N-terminal domain-containing protein</fullName>
    </recommendedName>
</protein>
<proteinExistence type="predicted"/>
<evidence type="ECO:0000313" key="3">
    <source>
        <dbReference type="Proteomes" id="UP000659344"/>
    </source>
</evidence>
<feature type="transmembrane region" description="Helical" evidence="1">
    <location>
        <begin position="167"/>
        <end position="188"/>
    </location>
</feature>
<feature type="transmembrane region" description="Helical" evidence="1">
    <location>
        <begin position="12"/>
        <end position="31"/>
    </location>
</feature>
<dbReference type="PANTHER" id="PTHR32309">
    <property type="entry name" value="TYROSINE-PROTEIN KINASE"/>
    <property type="match status" value="1"/>
</dbReference>
<dbReference type="InterPro" id="IPR050445">
    <property type="entry name" value="Bact_polysacc_biosynth/exp"/>
</dbReference>
<organism evidence="2 3">
    <name type="scientific">Paenibacillus segetis</name>
    <dbReference type="NCBI Taxonomy" id="1325360"/>
    <lineage>
        <taxon>Bacteria</taxon>
        <taxon>Bacillati</taxon>
        <taxon>Bacillota</taxon>
        <taxon>Bacilli</taxon>
        <taxon>Bacillales</taxon>
        <taxon>Paenibacillaceae</taxon>
        <taxon>Paenibacillus</taxon>
    </lineage>
</organism>
<evidence type="ECO:0000256" key="1">
    <source>
        <dbReference type="SAM" id="Phobius"/>
    </source>
</evidence>
<dbReference type="PANTHER" id="PTHR32309:SF13">
    <property type="entry name" value="FERRIC ENTEROBACTIN TRANSPORT PROTEIN FEPE"/>
    <property type="match status" value="1"/>
</dbReference>
<sequence length="208" mass="22945">MEIFNLVRVIGRHFIAFGFTLLLCVGGVFLVNSMVKPQYLATASLVATIASNESGTYNEFLASQMLTKTYEDAIQSRFIAIEAQKKLETSETVFELLKRVTVRTDPGTLVILLSATHDNPKDAVAIANAFAESFIEKSRKIVQSANVIVLDYANMEDASIPVSPKKLFNLAIGSFIGLFAGLSVALFLEKRRSLHKSSRKDKTDNIYS</sequence>
<evidence type="ECO:0000313" key="2">
    <source>
        <dbReference type="EMBL" id="GGH32161.1"/>
    </source>
</evidence>
<keyword evidence="1" id="KW-1133">Transmembrane helix</keyword>
<gene>
    <name evidence="2" type="ORF">GCM10008013_36400</name>
</gene>
<dbReference type="Proteomes" id="UP000659344">
    <property type="component" value="Unassembled WGS sequence"/>
</dbReference>
<dbReference type="EMBL" id="BMFT01000002">
    <property type="protein sequence ID" value="GGH32161.1"/>
    <property type="molecule type" value="Genomic_DNA"/>
</dbReference>